<comment type="caution">
    <text evidence="1">The sequence shown here is derived from an EMBL/GenBank/DDBJ whole genome shotgun (WGS) entry which is preliminary data.</text>
</comment>
<evidence type="ECO:0000313" key="2">
    <source>
        <dbReference type="Proteomes" id="UP000260665"/>
    </source>
</evidence>
<accession>A0A3E1R7J0</accession>
<dbReference type="Proteomes" id="UP000260665">
    <property type="component" value="Unassembled WGS sequence"/>
</dbReference>
<proteinExistence type="predicted"/>
<name>A0A3E1R7J0_9BURK</name>
<dbReference type="EMBL" id="QFZK01000019">
    <property type="protein sequence ID" value="RFO95277.1"/>
    <property type="molecule type" value="Genomic_DNA"/>
</dbReference>
<reference evidence="1 2" key="1">
    <citation type="submission" date="2018-05" db="EMBL/GenBank/DDBJ databases">
        <title>Rhodoferax soyangensis sp.nov., isolated from an oligotrophic freshwater lake.</title>
        <authorList>
            <person name="Park M."/>
        </authorList>
    </citation>
    <scope>NUCLEOTIDE SEQUENCE [LARGE SCALE GENOMIC DNA]</scope>
    <source>
        <strain evidence="1 2">IMCC26218</strain>
    </source>
</reference>
<gene>
    <name evidence="1" type="ORF">DIC66_19385</name>
</gene>
<evidence type="ECO:0000313" key="1">
    <source>
        <dbReference type="EMBL" id="RFO95277.1"/>
    </source>
</evidence>
<protein>
    <submittedName>
        <fullName evidence="1">Uncharacterized protein</fullName>
    </submittedName>
</protein>
<organism evidence="1 2">
    <name type="scientific">Rhodoferax lacus</name>
    <dbReference type="NCBI Taxonomy" id="2184758"/>
    <lineage>
        <taxon>Bacteria</taxon>
        <taxon>Pseudomonadati</taxon>
        <taxon>Pseudomonadota</taxon>
        <taxon>Betaproteobacteria</taxon>
        <taxon>Burkholderiales</taxon>
        <taxon>Comamonadaceae</taxon>
        <taxon>Rhodoferax</taxon>
    </lineage>
</organism>
<dbReference type="AlphaFoldDB" id="A0A3E1R7J0"/>
<dbReference type="RefSeq" id="WP_117179836.1">
    <property type="nucleotide sequence ID" value="NZ_QFZK01000019.1"/>
</dbReference>
<keyword evidence="2" id="KW-1185">Reference proteome</keyword>
<sequence>MKLEPFEIFNIGNDIDCVRTQYWKSNWAANNVWHLSFLNDNARLLLPKSAERHIREMMDSKEISITRGYSNILSSPGVEILFDFELMSPFFIQLREIQCLGLPKNFTSKQPMNLFIWTKRGNVANFYAMYSQVEELPSSNRISY</sequence>